<dbReference type="EMBL" id="CP020859">
    <property type="protein sequence ID" value="ARU20373.1"/>
    <property type="molecule type" value="Genomic_DNA"/>
</dbReference>
<geneLocation type="plasmid" evidence="6 8">
    <name>unnamed1</name>
</geneLocation>
<proteinExistence type="inferred from homology"/>
<dbReference type="InterPro" id="IPR000055">
    <property type="entry name" value="Restrct_endonuc_typeI_TRD"/>
</dbReference>
<dbReference type="Gene3D" id="3.90.220.20">
    <property type="entry name" value="DNA methylase specificity domains"/>
    <property type="match status" value="1"/>
</dbReference>
<sequence>MKLNELVKIESGINSVRVKNQNYTLYTIEDVNYDLGHGEDYQHDKASGKSITARGDIVINTVSNLASVVHSRNAGKMLNQIFLRLNILDENTLDPWYLCYLLNKSEYIRYQEAAIMDGSVIRKLTKANLEDLEINLPEIADQKKMGEAYKEIMKKYTLAMEKAELERDLYLQMLGEKDLNNREAV</sequence>
<accession>A0A089QI12</accession>
<evidence type="ECO:0000256" key="2">
    <source>
        <dbReference type="ARBA" id="ARBA00022747"/>
    </source>
</evidence>
<reference evidence="5 7" key="1">
    <citation type="journal article" date="2014" name="BMC Genomics">
        <title>Unusual genome complexity in Lactobacillus salivarius JCM1046.</title>
        <authorList>
            <person name="Raftis E.J."/>
            <person name="Forde B.M."/>
            <person name="Claesson M.J."/>
            <person name="O'Toole P.W."/>
        </authorList>
    </citation>
    <scope>NUCLEOTIDE SEQUENCE [LARGE SCALE GENOMIC DNA]</scope>
    <source>
        <strain evidence="5 7">JCM1046</strain>
        <plasmid evidence="5 7">pMP1046A</plasmid>
    </source>
</reference>
<dbReference type="Proteomes" id="UP000029488">
    <property type="component" value="Plasmid pMP1046A"/>
</dbReference>
<dbReference type="Pfam" id="PF01420">
    <property type="entry name" value="Methylase_S"/>
    <property type="match status" value="1"/>
</dbReference>
<organism evidence="5 7">
    <name type="scientific">Ligilactobacillus salivarius</name>
    <dbReference type="NCBI Taxonomy" id="1624"/>
    <lineage>
        <taxon>Bacteria</taxon>
        <taxon>Bacillati</taxon>
        <taxon>Bacillota</taxon>
        <taxon>Bacilli</taxon>
        <taxon>Lactobacillales</taxon>
        <taxon>Lactobacillaceae</taxon>
        <taxon>Ligilactobacillus</taxon>
    </lineage>
</organism>
<dbReference type="RefSeq" id="WP_044005691.1">
    <property type="nucleotide sequence ID" value="NZ_CP007647.1"/>
</dbReference>
<evidence type="ECO:0000313" key="5">
    <source>
        <dbReference type="EMBL" id="AIR11463.1"/>
    </source>
</evidence>
<keyword evidence="2" id="KW-0680">Restriction system</keyword>
<evidence type="ECO:0000313" key="7">
    <source>
        <dbReference type="Proteomes" id="UP000029488"/>
    </source>
</evidence>
<dbReference type="REBASE" id="94083">
    <property type="entry name" value="S.Lsa1046ORF2047P"/>
</dbReference>
<dbReference type="GO" id="GO:0003677">
    <property type="term" value="F:DNA binding"/>
    <property type="evidence" value="ECO:0007669"/>
    <property type="project" value="UniProtKB-KW"/>
</dbReference>
<dbReference type="GO" id="GO:0004519">
    <property type="term" value="F:endonuclease activity"/>
    <property type="evidence" value="ECO:0007669"/>
    <property type="project" value="UniProtKB-KW"/>
</dbReference>
<evidence type="ECO:0000313" key="6">
    <source>
        <dbReference type="EMBL" id="ARU20373.1"/>
    </source>
</evidence>
<dbReference type="InterPro" id="IPR044946">
    <property type="entry name" value="Restrct_endonuc_typeI_TRD_sf"/>
</dbReference>
<dbReference type="Proteomes" id="UP000195378">
    <property type="component" value="Plasmid unnamed1"/>
</dbReference>
<evidence type="ECO:0000256" key="3">
    <source>
        <dbReference type="ARBA" id="ARBA00023125"/>
    </source>
</evidence>
<dbReference type="CDD" id="cd16961">
    <property type="entry name" value="RMtype1_S_TRD-CR_like"/>
    <property type="match status" value="1"/>
</dbReference>
<dbReference type="SUPFAM" id="SSF116734">
    <property type="entry name" value="DNA methylase specificity domain"/>
    <property type="match status" value="1"/>
</dbReference>
<dbReference type="AlphaFoldDB" id="A0A089QI12"/>
<dbReference type="KEGG" id="lsj:LSJ_2046"/>
<keyword evidence="5" id="KW-0614">Plasmid</keyword>
<gene>
    <name evidence="6" type="ORF">B7R82_10470</name>
    <name evidence="5" type="ORF">LSJ_2046</name>
</gene>
<keyword evidence="6" id="KW-0378">Hydrolase</keyword>
<dbReference type="REBASE" id="203368">
    <property type="entry name" value="S.Lsa006ORF10475P"/>
</dbReference>
<evidence type="ECO:0000256" key="1">
    <source>
        <dbReference type="ARBA" id="ARBA00010923"/>
    </source>
</evidence>
<dbReference type="GO" id="GO:0009307">
    <property type="term" value="P:DNA restriction-modification system"/>
    <property type="evidence" value="ECO:0007669"/>
    <property type="project" value="UniProtKB-KW"/>
</dbReference>
<name>A0A089QI12_9LACO</name>
<keyword evidence="6" id="KW-0255">Endonuclease</keyword>
<dbReference type="EMBL" id="CP007647">
    <property type="protein sequence ID" value="AIR11463.1"/>
    <property type="molecule type" value="Genomic_DNA"/>
</dbReference>
<protein>
    <submittedName>
        <fullName evidence="5">Type 1 restriction modification systemspecificity protein</fullName>
    </submittedName>
    <submittedName>
        <fullName evidence="6">Type I restriction endonuclease</fullName>
    </submittedName>
</protein>
<feature type="domain" description="Type I restriction modification DNA specificity" evidence="4">
    <location>
        <begin position="2"/>
        <end position="155"/>
    </location>
</feature>
<geneLocation type="plasmid" evidence="5 7">
    <name>pMP1046A</name>
</geneLocation>
<keyword evidence="6" id="KW-0540">Nuclease</keyword>
<evidence type="ECO:0000313" key="8">
    <source>
        <dbReference type="Proteomes" id="UP000195378"/>
    </source>
</evidence>
<keyword evidence="3" id="KW-0238">DNA-binding</keyword>
<evidence type="ECO:0000259" key="4">
    <source>
        <dbReference type="Pfam" id="PF01420"/>
    </source>
</evidence>
<reference evidence="6 8" key="2">
    <citation type="submission" date="2017-04" db="EMBL/GenBank/DDBJ databases">
        <title>Complete genome sequence of Lactobacillus salivarius ZLS006, a probiotic strain isolated from healthy piglet.</title>
        <authorList>
            <person name="Zhang D."/>
        </authorList>
    </citation>
    <scope>NUCLEOTIDE SEQUENCE [LARGE SCALE GENOMIC DNA]</scope>
    <source>
        <strain evidence="6 8">ZLS006</strain>
        <plasmid evidence="6 8">unnamed1</plasmid>
    </source>
</reference>
<comment type="similarity">
    <text evidence="1">Belongs to the type-I restriction system S methylase family.</text>
</comment>